<dbReference type="GO" id="GO:0012505">
    <property type="term" value="C:endomembrane system"/>
    <property type="evidence" value="ECO:0007669"/>
    <property type="project" value="UniProtKB-SubCell"/>
</dbReference>
<dbReference type="GO" id="GO:0098552">
    <property type="term" value="C:side of membrane"/>
    <property type="evidence" value="ECO:0007669"/>
    <property type="project" value="UniProtKB-KW"/>
</dbReference>
<feature type="transmembrane region" description="Helical" evidence="11">
    <location>
        <begin position="91"/>
        <end position="110"/>
    </location>
</feature>
<dbReference type="InterPro" id="IPR039281">
    <property type="entry name" value="AGP3/12/13/14/21"/>
</dbReference>
<feature type="transmembrane region" description="Helical" evidence="11">
    <location>
        <begin position="60"/>
        <end position="79"/>
    </location>
</feature>
<gene>
    <name evidence="12" type="ORF">ES288_D05G048700v1</name>
</gene>
<organism evidence="12 13">
    <name type="scientific">Gossypium darwinii</name>
    <name type="common">Darwin's cotton</name>
    <name type="synonym">Gossypium barbadense var. darwinii</name>
    <dbReference type="NCBI Taxonomy" id="34276"/>
    <lineage>
        <taxon>Eukaryota</taxon>
        <taxon>Viridiplantae</taxon>
        <taxon>Streptophyta</taxon>
        <taxon>Embryophyta</taxon>
        <taxon>Tracheophyta</taxon>
        <taxon>Spermatophyta</taxon>
        <taxon>Magnoliopsida</taxon>
        <taxon>eudicotyledons</taxon>
        <taxon>Gunneridae</taxon>
        <taxon>Pentapetalae</taxon>
        <taxon>rosids</taxon>
        <taxon>malvids</taxon>
        <taxon>Malvales</taxon>
        <taxon>Malvaceae</taxon>
        <taxon>Malvoideae</taxon>
        <taxon>Gossypium</taxon>
    </lineage>
</organism>
<evidence type="ECO:0000256" key="1">
    <source>
        <dbReference type="ARBA" id="ARBA00004589"/>
    </source>
</evidence>
<keyword evidence="3" id="KW-0336">GPI-anchor</keyword>
<reference evidence="12 13" key="1">
    <citation type="submission" date="2019-06" db="EMBL/GenBank/DDBJ databases">
        <title>WGS assembly of Gossypium darwinii.</title>
        <authorList>
            <person name="Chen Z.J."/>
            <person name="Sreedasyam A."/>
            <person name="Ando A."/>
            <person name="Song Q."/>
            <person name="De L."/>
            <person name="Hulse-Kemp A."/>
            <person name="Ding M."/>
            <person name="Ye W."/>
            <person name="Kirkbride R."/>
            <person name="Jenkins J."/>
            <person name="Plott C."/>
            <person name="Lovell J."/>
            <person name="Lin Y.-M."/>
            <person name="Vaughn R."/>
            <person name="Liu B."/>
            <person name="Li W."/>
            <person name="Simpson S."/>
            <person name="Scheffler B."/>
            <person name="Saski C."/>
            <person name="Grover C."/>
            <person name="Hu G."/>
            <person name="Conover J."/>
            <person name="Carlson J."/>
            <person name="Shu S."/>
            <person name="Boston L."/>
            <person name="Williams M."/>
            <person name="Peterson D."/>
            <person name="Mcgee K."/>
            <person name="Jones D."/>
            <person name="Wendel J."/>
            <person name="Stelly D."/>
            <person name="Grimwood J."/>
            <person name="Schmutz J."/>
        </authorList>
    </citation>
    <scope>NUCLEOTIDE SEQUENCE [LARGE SCALE GENOMIC DNA]</scope>
    <source>
        <strain evidence="12">1808015.09</strain>
    </source>
</reference>
<evidence type="ECO:0000256" key="2">
    <source>
        <dbReference type="ARBA" id="ARBA00005835"/>
    </source>
</evidence>
<keyword evidence="11" id="KW-1133">Transmembrane helix</keyword>
<dbReference type="PANTHER" id="PTHR34114:SF3">
    <property type="entry name" value="OS01G0559750 PROTEIN"/>
    <property type="match status" value="1"/>
</dbReference>
<name>A0A5D2CG08_GOSDA</name>
<keyword evidence="5" id="KW-0654">Proteoglycan</keyword>
<evidence type="ECO:0000313" key="13">
    <source>
        <dbReference type="Proteomes" id="UP000323506"/>
    </source>
</evidence>
<evidence type="ECO:0000256" key="4">
    <source>
        <dbReference type="ARBA" id="ARBA00022729"/>
    </source>
</evidence>
<accession>A0A5D2CG08</accession>
<keyword evidence="4" id="KW-0732">Signal</keyword>
<evidence type="ECO:0000256" key="10">
    <source>
        <dbReference type="ARBA" id="ARBA00037868"/>
    </source>
</evidence>
<dbReference type="EMBL" id="CM017705">
    <property type="protein sequence ID" value="TYG67062.1"/>
    <property type="molecule type" value="Genomic_DNA"/>
</dbReference>
<dbReference type="PANTHER" id="PTHR34114">
    <property type="entry name" value="ARABINOGALACTAN PEPTIDE 1"/>
    <property type="match status" value="1"/>
</dbReference>
<evidence type="ECO:0000256" key="7">
    <source>
        <dbReference type="ARBA" id="ARBA00023180"/>
    </source>
</evidence>
<keyword evidence="7" id="KW-0325">Glycoprotein</keyword>
<evidence type="ECO:0000313" key="12">
    <source>
        <dbReference type="EMBL" id="TYG67062.1"/>
    </source>
</evidence>
<evidence type="ECO:0000256" key="6">
    <source>
        <dbReference type="ARBA" id="ARBA00023136"/>
    </source>
</evidence>
<comment type="similarity">
    <text evidence="2">Belongs to the AG-peptide AGP family.</text>
</comment>
<evidence type="ECO:0000256" key="9">
    <source>
        <dbReference type="ARBA" id="ARBA00023288"/>
    </source>
</evidence>
<proteinExistence type="inferred from homology"/>
<keyword evidence="8" id="KW-0379">Hydroxylation</keyword>
<keyword evidence="11" id="KW-0812">Transmembrane</keyword>
<keyword evidence="6 11" id="KW-0472">Membrane</keyword>
<evidence type="ECO:0000256" key="8">
    <source>
        <dbReference type="ARBA" id="ARBA00023278"/>
    </source>
</evidence>
<comment type="subcellular location">
    <subcellularLocation>
        <location evidence="10">Endomembrane system</location>
        <topology evidence="10">Lipid-anchor</topology>
    </subcellularLocation>
    <subcellularLocation>
        <location evidence="1">Membrane</location>
        <topology evidence="1">Lipid-anchor</topology>
        <topology evidence="1">GPI-anchor</topology>
    </subcellularLocation>
</comment>
<dbReference type="AlphaFoldDB" id="A0A5D2CG08"/>
<protein>
    <submittedName>
        <fullName evidence="12">Uncharacterized protein</fullName>
    </submittedName>
</protein>
<keyword evidence="13" id="KW-1185">Reference proteome</keyword>
<keyword evidence="9" id="KW-0449">Lipoprotein</keyword>
<evidence type="ECO:0000256" key="3">
    <source>
        <dbReference type="ARBA" id="ARBA00022622"/>
    </source>
</evidence>
<sequence length="116" mass="12209">MLQYKSPGWKSGQLPDFSPHSLSIYLDPTSLKRTLTFSPSFNPKKKRTLKGFATMGLSKASLILVLVAVCALMGSAVAAEAPAPSPTSGTVSISPSFVSVFFAAVTALLFGSTLRI</sequence>
<evidence type="ECO:0000256" key="5">
    <source>
        <dbReference type="ARBA" id="ARBA00022974"/>
    </source>
</evidence>
<dbReference type="Proteomes" id="UP000323506">
    <property type="component" value="Chromosome D05"/>
</dbReference>
<evidence type="ECO:0000256" key="11">
    <source>
        <dbReference type="SAM" id="Phobius"/>
    </source>
</evidence>